<sequence>MADLAIVFHWSPADCEDFTLTELMEWRERARKRSTPKEKPKGGRRGA</sequence>
<dbReference type="AlphaFoldDB" id="A0A7Z0LWZ8"/>
<accession>A0A7Z0LWZ8</accession>
<dbReference type="Pfam" id="PF06528">
    <property type="entry name" value="Phage_P2_GpE"/>
    <property type="match status" value="1"/>
</dbReference>
<dbReference type="Proteomes" id="UP000526892">
    <property type="component" value="Unassembled WGS sequence"/>
</dbReference>
<comment type="caution">
    <text evidence="1">The sequence shown here is derived from an EMBL/GenBank/DDBJ whole genome shotgun (WGS) entry which is preliminary data.</text>
</comment>
<name>A0A7Z0LWZ8_9GAMM</name>
<reference evidence="1 2" key="1">
    <citation type="journal article" date="2003" name="Extremophiles">
        <title>Halomonas glaciei sp. nov. isolated from fast ice of Adelie Land, Antarctica.</title>
        <authorList>
            <person name="Reddy G.S."/>
            <person name="Raghavan P.U."/>
            <person name="Sarita N.B."/>
            <person name="Prakash J.S."/>
            <person name="Nagesh N."/>
            <person name="Delille D."/>
            <person name="Shivaji S."/>
        </authorList>
    </citation>
    <scope>NUCLEOTIDE SEQUENCE [LARGE SCALE GENOMIC DNA]</scope>
    <source>
        <strain evidence="1 2">DD39</strain>
    </source>
</reference>
<dbReference type="EMBL" id="JACCDE010000042">
    <property type="protein sequence ID" value="NYS80149.1"/>
    <property type="molecule type" value="Genomic_DNA"/>
</dbReference>
<keyword evidence="2" id="KW-1185">Reference proteome</keyword>
<evidence type="ECO:0000313" key="2">
    <source>
        <dbReference type="Proteomes" id="UP000526892"/>
    </source>
</evidence>
<evidence type="ECO:0000313" key="1">
    <source>
        <dbReference type="EMBL" id="NYS80149.1"/>
    </source>
</evidence>
<gene>
    <name evidence="1" type="ORF">HZS80_21015</name>
</gene>
<protein>
    <submittedName>
        <fullName evidence="1">GpE family phage tail protein</fullName>
    </submittedName>
</protein>
<proteinExistence type="predicted"/>
<organism evidence="1 2">
    <name type="scientific">Vreelandella glaciei</name>
    <dbReference type="NCBI Taxonomy" id="186761"/>
    <lineage>
        <taxon>Bacteria</taxon>
        <taxon>Pseudomonadati</taxon>
        <taxon>Pseudomonadota</taxon>
        <taxon>Gammaproteobacteria</taxon>
        <taxon>Oceanospirillales</taxon>
        <taxon>Halomonadaceae</taxon>
        <taxon>Vreelandella</taxon>
    </lineage>
</organism>
<dbReference type="RefSeq" id="WP_179917224.1">
    <property type="nucleotide sequence ID" value="NZ_JACCDE010000042.1"/>
</dbReference>
<dbReference type="InterPro" id="IPR009493">
    <property type="entry name" value="P2_GpE"/>
</dbReference>